<accession>A0A077LZ65</accession>
<keyword evidence="8" id="KW-1185">Reference proteome</keyword>
<dbReference type="CDD" id="cd05233">
    <property type="entry name" value="SDR_c"/>
    <property type="match status" value="1"/>
</dbReference>
<feature type="domain" description="Ketoreductase" evidence="6">
    <location>
        <begin position="31"/>
        <end position="209"/>
    </location>
</feature>
<dbReference type="InterPro" id="IPR020904">
    <property type="entry name" value="Sc_DH/Rdtase_CS"/>
</dbReference>
<comment type="similarity">
    <text evidence="1 4">Belongs to the short-chain dehydrogenases/reductases (SDR) family.</text>
</comment>
<dbReference type="SMART" id="SM00822">
    <property type="entry name" value="PKS_KR"/>
    <property type="match status" value="1"/>
</dbReference>
<dbReference type="RefSeq" id="WP_083454787.1">
    <property type="nucleotide sequence ID" value="NZ_HF570958.1"/>
</dbReference>
<feature type="region of interest" description="Disordered" evidence="5">
    <location>
        <begin position="284"/>
        <end position="319"/>
    </location>
</feature>
<evidence type="ECO:0000313" key="8">
    <source>
        <dbReference type="Proteomes" id="UP000035721"/>
    </source>
</evidence>
<keyword evidence="3 7" id="KW-0560">Oxidoreductase</keyword>
<dbReference type="PRINTS" id="PR00081">
    <property type="entry name" value="GDHRDH"/>
</dbReference>
<dbReference type="Pfam" id="PF00106">
    <property type="entry name" value="adh_short"/>
    <property type="match status" value="1"/>
</dbReference>
<dbReference type="EMBL" id="CAJB01000180">
    <property type="protein sequence ID" value="CCH78172.1"/>
    <property type="molecule type" value="Genomic_DNA"/>
</dbReference>
<dbReference type="AlphaFoldDB" id="A0A077LZ65"/>
<dbReference type="InterPro" id="IPR002347">
    <property type="entry name" value="SDR_fam"/>
</dbReference>
<protein>
    <submittedName>
        <fullName evidence="7">Short chain dehydrogenase</fullName>
        <ecNumber evidence="7">1.1.1.-</ecNumber>
    </submittedName>
</protein>
<evidence type="ECO:0000256" key="2">
    <source>
        <dbReference type="ARBA" id="ARBA00022857"/>
    </source>
</evidence>
<dbReference type="EC" id="1.1.1.-" evidence="7"/>
<evidence type="ECO:0000256" key="3">
    <source>
        <dbReference type="ARBA" id="ARBA00023002"/>
    </source>
</evidence>
<dbReference type="Proteomes" id="UP000035721">
    <property type="component" value="Unassembled WGS sequence"/>
</dbReference>
<dbReference type="InterPro" id="IPR057326">
    <property type="entry name" value="KR_dom"/>
</dbReference>
<dbReference type="SUPFAM" id="SSF51735">
    <property type="entry name" value="NAD(P)-binding Rossmann-fold domains"/>
    <property type="match status" value="1"/>
</dbReference>
<reference evidence="7 8" key="1">
    <citation type="journal article" date="2013" name="ISME J.">
        <title>A metabolic model for members of the genus Tetrasphaera involved in enhanced biological phosphorus removal.</title>
        <authorList>
            <person name="Kristiansen R."/>
            <person name="Nguyen H.T.T."/>
            <person name="Saunders A.M."/>
            <person name="Nielsen J.L."/>
            <person name="Wimmer R."/>
            <person name="Le V.Q."/>
            <person name="McIlroy S.J."/>
            <person name="Petrovski S."/>
            <person name="Seviour R.J."/>
            <person name="Calteau A."/>
            <person name="Nielsen K.L."/>
            <person name="Nielsen P.H."/>
        </authorList>
    </citation>
    <scope>NUCLEOTIDE SEQUENCE [LARGE SCALE GENOMIC DNA]</scope>
    <source>
        <strain evidence="7 8">T1-X7</strain>
    </source>
</reference>
<evidence type="ECO:0000256" key="1">
    <source>
        <dbReference type="ARBA" id="ARBA00006484"/>
    </source>
</evidence>
<evidence type="ECO:0000256" key="4">
    <source>
        <dbReference type="RuleBase" id="RU000363"/>
    </source>
</evidence>
<evidence type="ECO:0000256" key="5">
    <source>
        <dbReference type="SAM" id="MobiDB-lite"/>
    </source>
</evidence>
<evidence type="ECO:0000313" key="7">
    <source>
        <dbReference type="EMBL" id="CCH78172.1"/>
    </source>
</evidence>
<comment type="caution">
    <text evidence="7">The sequence shown here is derived from an EMBL/GenBank/DDBJ whole genome shotgun (WGS) entry which is preliminary data.</text>
</comment>
<gene>
    <name evidence="7" type="ORF">BN12_2600003</name>
</gene>
<dbReference type="PROSITE" id="PS00061">
    <property type="entry name" value="ADH_SHORT"/>
    <property type="match status" value="1"/>
</dbReference>
<organism evidence="7 8">
    <name type="scientific">Nostocoides japonicum T1-X7</name>
    <dbReference type="NCBI Taxonomy" id="1194083"/>
    <lineage>
        <taxon>Bacteria</taxon>
        <taxon>Bacillati</taxon>
        <taxon>Actinomycetota</taxon>
        <taxon>Actinomycetes</taxon>
        <taxon>Micrococcales</taxon>
        <taxon>Intrasporangiaceae</taxon>
        <taxon>Nostocoides</taxon>
    </lineage>
</organism>
<dbReference type="OrthoDB" id="9775296at2"/>
<feature type="compositionally biased region" description="Low complexity" evidence="5">
    <location>
        <begin position="284"/>
        <end position="303"/>
    </location>
</feature>
<dbReference type="GO" id="GO:0016491">
    <property type="term" value="F:oxidoreductase activity"/>
    <property type="evidence" value="ECO:0007669"/>
    <property type="project" value="UniProtKB-KW"/>
</dbReference>
<dbReference type="PRINTS" id="PR00080">
    <property type="entry name" value="SDRFAMILY"/>
</dbReference>
<name>A0A077LZ65_9MICO</name>
<dbReference type="Gene3D" id="3.40.50.720">
    <property type="entry name" value="NAD(P)-binding Rossmann-like Domain"/>
    <property type="match status" value="1"/>
</dbReference>
<dbReference type="STRING" id="1194083.BN12_2600003"/>
<dbReference type="PANTHER" id="PTHR43391">
    <property type="entry name" value="RETINOL DEHYDROGENASE-RELATED"/>
    <property type="match status" value="1"/>
</dbReference>
<sequence>MHRALPSRAVRGLADRLCGAKPATRATTGRRTVLVTGAASGLGLALVRRFAARGDEVLATDRAATLEEGILPDGVAYRRLDVTCDGDWAATRAWVLERFGHLDLLVNNAGVAVGGRIDVSTPADWERVVAVNLLGVARGCHAFASVFTAQRAGHVVMTASLAGLVHGPQMAAYSATKAGVVAIGEALRYELAPWDVRVSVICPSFFRTGLAASLDGADVEAERTAARLIAEAPRSADEVAERALAGIDAGRPLILTDRDGHLLFWTKRLLRPAYDAALLAAGRRAAREPAPTETVPTAAAREPSPTAAGPRPGLTEASR</sequence>
<dbReference type="PANTHER" id="PTHR43391:SF14">
    <property type="entry name" value="DEHYDROGENASE_REDUCTASE SDR FAMILY PROTEIN 7-LIKE"/>
    <property type="match status" value="1"/>
</dbReference>
<dbReference type="InterPro" id="IPR036291">
    <property type="entry name" value="NAD(P)-bd_dom_sf"/>
</dbReference>
<evidence type="ECO:0000259" key="6">
    <source>
        <dbReference type="SMART" id="SM00822"/>
    </source>
</evidence>
<keyword evidence="2" id="KW-0521">NADP</keyword>
<proteinExistence type="inferred from homology"/>